<evidence type="ECO:0000313" key="3">
    <source>
        <dbReference type="Proteomes" id="UP000245639"/>
    </source>
</evidence>
<dbReference type="EMBL" id="QEKW01000001">
    <property type="protein sequence ID" value="PVZ14874.1"/>
    <property type="molecule type" value="Genomic_DNA"/>
</dbReference>
<dbReference type="PANTHER" id="PTHR10285">
    <property type="entry name" value="URIDINE KINASE"/>
    <property type="match status" value="1"/>
</dbReference>
<dbReference type="AlphaFoldDB" id="A0A2U1FRU0"/>
<keyword evidence="3" id="KW-1185">Reference proteome</keyword>
<sequence>MRLVSSARPAPGIAHLLAAARADGRRRVLGIAGGPGSGKSTLAASLAGPGVAVVGMDGWHLANSVLDRLGRRDRKGAPDTFDAAGYVAFLERVRSRETSVWAPEFRREVEESIAGALEVPPDALVVVTEGNYLLLDEPPWNGIRALLDEAWFVEPDEDVRRARLIARHEHHGRSHAEAVARADGSDAANARMIARTAHRADVVHRG</sequence>
<evidence type="ECO:0000259" key="1">
    <source>
        <dbReference type="Pfam" id="PF00485"/>
    </source>
</evidence>
<proteinExistence type="predicted"/>
<name>A0A2U1FRU0_9PSEU</name>
<dbReference type="Pfam" id="PF00485">
    <property type="entry name" value="PRK"/>
    <property type="match status" value="1"/>
</dbReference>
<keyword evidence="2" id="KW-0808">Transferase</keyword>
<dbReference type="Proteomes" id="UP000245639">
    <property type="component" value="Unassembled WGS sequence"/>
</dbReference>
<keyword evidence="2" id="KW-0418">Kinase</keyword>
<dbReference type="NCBIfam" id="NF006743">
    <property type="entry name" value="PRK09270.1-2"/>
    <property type="match status" value="1"/>
</dbReference>
<dbReference type="SUPFAM" id="SSF52540">
    <property type="entry name" value="P-loop containing nucleoside triphosphate hydrolases"/>
    <property type="match status" value="1"/>
</dbReference>
<comment type="caution">
    <text evidence="2">The sequence shown here is derived from an EMBL/GenBank/DDBJ whole genome shotgun (WGS) entry which is preliminary data.</text>
</comment>
<dbReference type="OrthoDB" id="3192509at2"/>
<reference evidence="2 3" key="1">
    <citation type="submission" date="2018-04" db="EMBL/GenBank/DDBJ databases">
        <title>Genomic Encyclopedia of Type Strains, Phase IV (KMG-IV): sequencing the most valuable type-strain genomes for metagenomic binning, comparative biology and taxonomic classification.</title>
        <authorList>
            <person name="Goeker M."/>
        </authorList>
    </citation>
    <scope>NUCLEOTIDE SEQUENCE [LARGE SCALE GENOMIC DNA]</scope>
    <source>
        <strain evidence="2 3">DSM 45771</strain>
    </source>
</reference>
<protein>
    <submittedName>
        <fullName evidence="2">Phosphoribulokinase/uridine kinase family protein</fullName>
    </submittedName>
</protein>
<organism evidence="2 3">
    <name type="scientific">Actinomycetospora cinnamomea</name>
    <dbReference type="NCBI Taxonomy" id="663609"/>
    <lineage>
        <taxon>Bacteria</taxon>
        <taxon>Bacillati</taxon>
        <taxon>Actinomycetota</taxon>
        <taxon>Actinomycetes</taxon>
        <taxon>Pseudonocardiales</taxon>
        <taxon>Pseudonocardiaceae</taxon>
        <taxon>Actinomycetospora</taxon>
    </lineage>
</organism>
<dbReference type="InterPro" id="IPR027417">
    <property type="entry name" value="P-loop_NTPase"/>
</dbReference>
<feature type="domain" description="Phosphoribulokinase/uridine kinase" evidence="1">
    <location>
        <begin position="28"/>
        <end position="203"/>
    </location>
</feature>
<evidence type="ECO:0000313" key="2">
    <source>
        <dbReference type="EMBL" id="PVZ14874.1"/>
    </source>
</evidence>
<gene>
    <name evidence="2" type="ORF">C8D89_101742</name>
</gene>
<dbReference type="GO" id="GO:0005524">
    <property type="term" value="F:ATP binding"/>
    <property type="evidence" value="ECO:0007669"/>
    <property type="project" value="InterPro"/>
</dbReference>
<accession>A0A2U1FRU0</accession>
<dbReference type="Gene3D" id="3.40.50.300">
    <property type="entry name" value="P-loop containing nucleotide triphosphate hydrolases"/>
    <property type="match status" value="3"/>
</dbReference>
<dbReference type="GO" id="GO:0016301">
    <property type="term" value="F:kinase activity"/>
    <property type="evidence" value="ECO:0007669"/>
    <property type="project" value="UniProtKB-KW"/>
</dbReference>
<dbReference type="InterPro" id="IPR006083">
    <property type="entry name" value="PRK/URK"/>
</dbReference>